<accession>A0ABT1PJM5</accession>
<protein>
    <recommendedName>
        <fullName evidence="4">Secreted protein</fullName>
    </recommendedName>
</protein>
<feature type="chain" id="PRO_5046113540" description="Secreted protein" evidence="1">
    <location>
        <begin position="32"/>
        <end position="99"/>
    </location>
</feature>
<evidence type="ECO:0000256" key="1">
    <source>
        <dbReference type="SAM" id="SignalP"/>
    </source>
</evidence>
<organism evidence="2 3">
    <name type="scientific">Streptantibioticus rubrisoli</name>
    <dbReference type="NCBI Taxonomy" id="1387313"/>
    <lineage>
        <taxon>Bacteria</taxon>
        <taxon>Bacillati</taxon>
        <taxon>Actinomycetota</taxon>
        <taxon>Actinomycetes</taxon>
        <taxon>Kitasatosporales</taxon>
        <taxon>Streptomycetaceae</taxon>
        <taxon>Streptantibioticus</taxon>
    </lineage>
</organism>
<evidence type="ECO:0000313" key="3">
    <source>
        <dbReference type="Proteomes" id="UP001206206"/>
    </source>
</evidence>
<dbReference type="RefSeq" id="WP_255931710.1">
    <property type="nucleotide sequence ID" value="NZ_JANFNH010000044.1"/>
</dbReference>
<feature type="signal peptide" evidence="1">
    <location>
        <begin position="1"/>
        <end position="31"/>
    </location>
</feature>
<dbReference type="EMBL" id="JANFNH010000044">
    <property type="protein sequence ID" value="MCQ4045567.1"/>
    <property type="molecule type" value="Genomic_DNA"/>
</dbReference>
<gene>
    <name evidence="2" type="ORF">NON19_26915</name>
</gene>
<reference evidence="2 3" key="1">
    <citation type="submission" date="2022-06" db="EMBL/GenBank/DDBJ databases">
        <title>Draft genome sequence of type strain Streptomyces rubrisoli DSM 42083.</title>
        <authorList>
            <person name="Duangmal K."/>
            <person name="Klaysubun C."/>
        </authorList>
    </citation>
    <scope>NUCLEOTIDE SEQUENCE [LARGE SCALE GENOMIC DNA]</scope>
    <source>
        <strain evidence="2 3">DSM 42083</strain>
    </source>
</reference>
<keyword evidence="3" id="KW-1185">Reference proteome</keyword>
<evidence type="ECO:0000313" key="2">
    <source>
        <dbReference type="EMBL" id="MCQ4045567.1"/>
    </source>
</evidence>
<evidence type="ECO:0008006" key="4">
    <source>
        <dbReference type="Google" id="ProtNLM"/>
    </source>
</evidence>
<comment type="caution">
    <text evidence="2">The sequence shown here is derived from an EMBL/GenBank/DDBJ whole genome shotgun (WGS) entry which is preliminary data.</text>
</comment>
<name>A0ABT1PJM5_9ACTN</name>
<dbReference type="Proteomes" id="UP001206206">
    <property type="component" value="Unassembled WGS sequence"/>
</dbReference>
<sequence>MASVLIRKTAALAAGVAAVASLGFMAPAAHAAAQHHAVPTHHTVAARHADDAPPGWIDRGKYWTFDGCNSAGQQGVDRHAWDQYQCANGAVFWNLWTNR</sequence>
<proteinExistence type="predicted"/>
<keyword evidence="1" id="KW-0732">Signal</keyword>